<gene>
    <name evidence="2" type="ORF">HXK09_03970</name>
</gene>
<reference evidence="2" key="1">
    <citation type="submission" date="2020-04" db="EMBL/GenBank/DDBJ databases">
        <title>Deep metagenomics examines the oral microbiome during advanced dental caries in children, revealing novel taxa and co-occurrences with host molecules.</title>
        <authorList>
            <person name="Baker J.L."/>
            <person name="Morton J.T."/>
            <person name="Dinis M."/>
            <person name="Alvarez R."/>
            <person name="Tran N.C."/>
            <person name="Knight R."/>
            <person name="Edlund A."/>
        </authorList>
    </citation>
    <scope>NUCLEOTIDE SEQUENCE</scope>
    <source>
        <strain evidence="2">JCVI_30_bin.13</strain>
    </source>
</reference>
<evidence type="ECO:0000313" key="2">
    <source>
        <dbReference type="EMBL" id="MBF0966314.1"/>
    </source>
</evidence>
<dbReference type="EMBL" id="JABZGF010000084">
    <property type="protein sequence ID" value="MBF0966314.1"/>
    <property type="molecule type" value="Genomic_DNA"/>
</dbReference>
<evidence type="ECO:0008006" key="4">
    <source>
        <dbReference type="Google" id="ProtNLM"/>
    </source>
</evidence>
<proteinExistence type="predicted"/>
<organism evidence="2 3">
    <name type="scientific">Actinomyces bouchesdurhonensis</name>
    <dbReference type="NCBI Taxonomy" id="1852361"/>
    <lineage>
        <taxon>Bacteria</taxon>
        <taxon>Bacillati</taxon>
        <taxon>Actinomycetota</taxon>
        <taxon>Actinomycetes</taxon>
        <taxon>Actinomycetales</taxon>
        <taxon>Actinomycetaceae</taxon>
        <taxon>Actinomyces</taxon>
    </lineage>
</organism>
<name>A0A929RQC1_9ACTO</name>
<keyword evidence="1" id="KW-0732">Signal</keyword>
<dbReference type="Proteomes" id="UP000759246">
    <property type="component" value="Unassembled WGS sequence"/>
</dbReference>
<evidence type="ECO:0000313" key="3">
    <source>
        <dbReference type="Proteomes" id="UP000759246"/>
    </source>
</evidence>
<accession>A0A929RQC1</accession>
<evidence type="ECO:0000256" key="1">
    <source>
        <dbReference type="SAM" id="SignalP"/>
    </source>
</evidence>
<dbReference type="AlphaFoldDB" id="A0A929RQC1"/>
<comment type="caution">
    <text evidence="2">The sequence shown here is derived from an EMBL/GenBank/DDBJ whole genome shotgun (WGS) entry which is preliminary data.</text>
</comment>
<protein>
    <recommendedName>
        <fullName evidence="4">Lipoprotein</fullName>
    </recommendedName>
</protein>
<feature type="chain" id="PRO_5039313556" description="Lipoprotein" evidence="1">
    <location>
        <begin position="20"/>
        <end position="134"/>
    </location>
</feature>
<sequence length="134" mass="14185">MKRRIAAAILVAVLPLGMAACGSQSKEDACKEVQNANLTLAQQAAATNGASLTDPQAAKEQFNTMLDAYKTAASKVSNKEVKPALDKVITDLETIKDFDFTTLNPSGEQMEAMTTFASDALQLNNICGISADTK</sequence>
<dbReference type="PROSITE" id="PS51257">
    <property type="entry name" value="PROKAR_LIPOPROTEIN"/>
    <property type="match status" value="1"/>
</dbReference>
<feature type="signal peptide" evidence="1">
    <location>
        <begin position="1"/>
        <end position="19"/>
    </location>
</feature>